<dbReference type="CDD" id="cd22160">
    <property type="entry name" value="F-box_AtFBL13-like"/>
    <property type="match status" value="1"/>
</dbReference>
<comment type="caution">
    <text evidence="2">The sequence shown here is derived from an EMBL/GenBank/DDBJ whole genome shotgun (WGS) entry which is preliminary data.</text>
</comment>
<dbReference type="SMART" id="SM00256">
    <property type="entry name" value="FBOX"/>
    <property type="match status" value="1"/>
</dbReference>
<feature type="domain" description="F-box" evidence="1">
    <location>
        <begin position="16"/>
        <end position="52"/>
    </location>
</feature>
<dbReference type="Pfam" id="PF00646">
    <property type="entry name" value="F-box"/>
    <property type="match status" value="1"/>
</dbReference>
<organism evidence="2 3">
    <name type="scientific">Corchorus olitorius</name>
    <dbReference type="NCBI Taxonomy" id="93759"/>
    <lineage>
        <taxon>Eukaryota</taxon>
        <taxon>Viridiplantae</taxon>
        <taxon>Streptophyta</taxon>
        <taxon>Embryophyta</taxon>
        <taxon>Tracheophyta</taxon>
        <taxon>Spermatophyta</taxon>
        <taxon>Magnoliopsida</taxon>
        <taxon>eudicotyledons</taxon>
        <taxon>Gunneridae</taxon>
        <taxon>Pentapetalae</taxon>
        <taxon>rosids</taxon>
        <taxon>malvids</taxon>
        <taxon>Malvales</taxon>
        <taxon>Malvaceae</taxon>
        <taxon>Grewioideae</taxon>
        <taxon>Apeibeae</taxon>
        <taxon>Corchorus</taxon>
    </lineage>
</organism>
<dbReference type="PANTHER" id="PTHR31900">
    <property type="entry name" value="F-BOX/RNI SUPERFAMILY PROTEIN-RELATED"/>
    <property type="match status" value="1"/>
</dbReference>
<dbReference type="InterPro" id="IPR001810">
    <property type="entry name" value="F-box_dom"/>
</dbReference>
<dbReference type="PANTHER" id="PTHR31900:SF30">
    <property type="entry name" value="SUPERFAMILY PROTEIN, PUTATIVE-RELATED"/>
    <property type="match status" value="1"/>
</dbReference>
<dbReference type="Pfam" id="PF08387">
    <property type="entry name" value="FBD"/>
    <property type="match status" value="1"/>
</dbReference>
<dbReference type="InterPro" id="IPR036047">
    <property type="entry name" value="F-box-like_dom_sf"/>
</dbReference>
<dbReference type="AlphaFoldDB" id="A0A1R3KBS5"/>
<name>A0A1R3KBS5_9ROSI</name>
<gene>
    <name evidence="2" type="ORF">COLO4_09613</name>
</gene>
<accession>A0A1R3KBS5</accession>
<protein>
    <recommendedName>
        <fullName evidence="1">F-box domain-containing protein</fullName>
    </recommendedName>
</protein>
<evidence type="ECO:0000259" key="1">
    <source>
        <dbReference type="PROSITE" id="PS50181"/>
    </source>
</evidence>
<evidence type="ECO:0000313" key="3">
    <source>
        <dbReference type="Proteomes" id="UP000187203"/>
    </source>
</evidence>
<proteinExistence type="predicted"/>
<dbReference type="SUPFAM" id="SSF81383">
    <property type="entry name" value="F-box domain"/>
    <property type="match status" value="1"/>
</dbReference>
<dbReference type="Gene3D" id="3.80.10.10">
    <property type="entry name" value="Ribonuclease Inhibitor"/>
    <property type="match status" value="1"/>
</dbReference>
<dbReference type="InterPro" id="IPR032675">
    <property type="entry name" value="LRR_dom_sf"/>
</dbReference>
<dbReference type="InterPro" id="IPR050232">
    <property type="entry name" value="FBL13/AtMIF1-like"/>
</dbReference>
<reference evidence="3" key="1">
    <citation type="submission" date="2013-09" db="EMBL/GenBank/DDBJ databases">
        <title>Corchorus olitorius genome sequencing.</title>
        <authorList>
            <person name="Alam M."/>
            <person name="Haque M.S."/>
            <person name="Islam M.S."/>
            <person name="Emdad E.M."/>
            <person name="Islam M.M."/>
            <person name="Ahmed B."/>
            <person name="Halim A."/>
            <person name="Hossen Q.M.M."/>
            <person name="Hossain M.Z."/>
            <person name="Ahmed R."/>
            <person name="Khan M.M."/>
            <person name="Islam R."/>
            <person name="Rashid M.M."/>
            <person name="Khan S.A."/>
            <person name="Rahman M.S."/>
            <person name="Alam M."/>
            <person name="Yahiya A.S."/>
            <person name="Khan M.S."/>
            <person name="Azam M.S."/>
            <person name="Haque T."/>
            <person name="Lashkar M.Z.H."/>
            <person name="Akhand A.I."/>
            <person name="Morshed G."/>
            <person name="Roy S."/>
            <person name="Uddin K.S."/>
            <person name="Rabeya T."/>
            <person name="Hossain A.S."/>
            <person name="Chowdhury A."/>
            <person name="Snigdha A.R."/>
            <person name="Mortoza M.S."/>
            <person name="Matin S.A."/>
            <person name="Hoque S.M.E."/>
            <person name="Islam M.K."/>
            <person name="Roy D.K."/>
            <person name="Haider R."/>
            <person name="Moosa M.M."/>
            <person name="Elias S.M."/>
            <person name="Hasan A.M."/>
            <person name="Jahan S."/>
            <person name="Shafiuddin M."/>
            <person name="Mahmood N."/>
            <person name="Shommy N.S."/>
        </authorList>
    </citation>
    <scope>NUCLEOTIDE SEQUENCE [LARGE SCALE GENOMIC DNA]</scope>
    <source>
        <strain evidence="3">cv. O-4</strain>
    </source>
</reference>
<dbReference type="STRING" id="93759.A0A1R3KBS5"/>
<dbReference type="InterPro" id="IPR053781">
    <property type="entry name" value="F-box_AtFBL13-like"/>
</dbReference>
<sequence>MDSSKSKIQADDFGGRDRISGLPDEILLHILSYLFTKDIIVTSSLSSRWKSLWKLLSISNFDFDLRQADTLSLGSVQRERFELYDCVVPSLAEAHIRIGGVTYDYSQTLLQKLARNTLELLDRICNVKSLQLTANTLEAISHAEKLNVDRHQAFNNLTHLTVSYGLTYYSFDVVAFMHILHKSPNLQSLNFPTGLNLDGHILQEVAHVPLCLKRSLKKFSISQLKGKEEDHRRFLKLILTNANVLDYFSVHCSTKYPEKKMLDEYLSGFVRSNCVYRFV</sequence>
<keyword evidence="3" id="KW-1185">Reference proteome</keyword>
<dbReference type="PROSITE" id="PS50181">
    <property type="entry name" value="FBOX"/>
    <property type="match status" value="1"/>
</dbReference>
<dbReference type="OrthoDB" id="1421621at2759"/>
<dbReference type="InterPro" id="IPR006566">
    <property type="entry name" value="FBD"/>
</dbReference>
<dbReference type="Proteomes" id="UP000187203">
    <property type="component" value="Unassembled WGS sequence"/>
</dbReference>
<dbReference type="EMBL" id="AWUE01014252">
    <property type="protein sequence ID" value="OMP04488.1"/>
    <property type="molecule type" value="Genomic_DNA"/>
</dbReference>
<evidence type="ECO:0000313" key="2">
    <source>
        <dbReference type="EMBL" id="OMP04488.1"/>
    </source>
</evidence>